<gene>
    <name evidence="3" type="ORF">SR858_09790</name>
</gene>
<dbReference type="InterPro" id="IPR039448">
    <property type="entry name" value="Beta_helix"/>
</dbReference>
<dbReference type="Pfam" id="PF13229">
    <property type="entry name" value="Beta_helix"/>
    <property type="match status" value="1"/>
</dbReference>
<evidence type="ECO:0000313" key="3">
    <source>
        <dbReference type="EMBL" id="WQH06592.1"/>
    </source>
</evidence>
<dbReference type="InterPro" id="IPR011050">
    <property type="entry name" value="Pectin_lyase_fold/virulence"/>
</dbReference>
<feature type="signal peptide" evidence="1">
    <location>
        <begin position="1"/>
        <end position="24"/>
    </location>
</feature>
<sequence length="291" mass="30604">MNLPHSISAVAASLALAIVLPAIAQQPVRSTAQAAAGACEVLHWDRAGFDKPTLSITRPGKYCLDQDYEFACAPLAHGCMGHLIDIGASNVDVDFRGHTLRVSGTRSFSGVLGNGRNIRIHHGRIEGAGKGIVLSDKGNSPVGAYPALPVSTTDVFTATGFVVEHMQFSDVRTAIMVGGSGNQIRDNRIDATLDNTAPGGPPFALLSYGPAARIERNTFRLSDLTPGWKGYAMYLRSANGTLVANNTVQVGGARTGTIGVGLSSSTDVVLESNEIDTETATELDERSSVRQ</sequence>
<dbReference type="Proteomes" id="UP001326110">
    <property type="component" value="Chromosome"/>
</dbReference>
<evidence type="ECO:0000259" key="2">
    <source>
        <dbReference type="Pfam" id="PF13229"/>
    </source>
</evidence>
<dbReference type="GeneID" id="43162472"/>
<reference evidence="3 4" key="1">
    <citation type="submission" date="2023-11" db="EMBL/GenBank/DDBJ databases">
        <title>MicrobeMod: A computational toolkit for identifying prokaryotic methylation and restriction-modification with nanopore sequencing.</title>
        <authorList>
            <person name="Crits-Christoph A."/>
            <person name="Kang S.C."/>
            <person name="Lee H."/>
            <person name="Ostrov N."/>
        </authorList>
    </citation>
    <scope>NUCLEOTIDE SEQUENCE [LARGE SCALE GENOMIC DNA]</scope>
    <source>
        <strain evidence="3 4">ATCC 25935</strain>
    </source>
</reference>
<feature type="chain" id="PRO_5046606125" evidence="1">
    <location>
        <begin position="25"/>
        <end position="291"/>
    </location>
</feature>
<accession>A0ABZ0Y5D7</accession>
<keyword evidence="4" id="KW-1185">Reference proteome</keyword>
<feature type="domain" description="Right handed beta helix" evidence="2">
    <location>
        <begin position="161"/>
        <end position="276"/>
    </location>
</feature>
<evidence type="ECO:0000256" key="1">
    <source>
        <dbReference type="SAM" id="SignalP"/>
    </source>
</evidence>
<protein>
    <submittedName>
        <fullName evidence="3">Right-handed parallel beta-helix repeat-containing protein</fullName>
    </submittedName>
</protein>
<proteinExistence type="predicted"/>
<name>A0ABZ0Y5D7_9BURK</name>
<keyword evidence="1" id="KW-0732">Signal</keyword>
<dbReference type="Gene3D" id="2.160.20.10">
    <property type="entry name" value="Single-stranded right-handed beta-helix, Pectin lyase-like"/>
    <property type="match status" value="1"/>
</dbReference>
<evidence type="ECO:0000313" key="4">
    <source>
        <dbReference type="Proteomes" id="UP001326110"/>
    </source>
</evidence>
<dbReference type="EMBL" id="CP140152">
    <property type="protein sequence ID" value="WQH06592.1"/>
    <property type="molecule type" value="Genomic_DNA"/>
</dbReference>
<organism evidence="3 4">
    <name type="scientific">Duganella zoogloeoides</name>
    <dbReference type="NCBI Taxonomy" id="75659"/>
    <lineage>
        <taxon>Bacteria</taxon>
        <taxon>Pseudomonadati</taxon>
        <taxon>Pseudomonadota</taxon>
        <taxon>Betaproteobacteria</taxon>
        <taxon>Burkholderiales</taxon>
        <taxon>Oxalobacteraceae</taxon>
        <taxon>Telluria group</taxon>
        <taxon>Duganella</taxon>
    </lineage>
</organism>
<dbReference type="SUPFAM" id="SSF51126">
    <property type="entry name" value="Pectin lyase-like"/>
    <property type="match status" value="1"/>
</dbReference>
<dbReference type="InterPro" id="IPR012334">
    <property type="entry name" value="Pectin_lyas_fold"/>
</dbReference>
<dbReference type="RefSeq" id="WP_019920594.1">
    <property type="nucleotide sequence ID" value="NZ_CP140152.1"/>
</dbReference>